<keyword evidence="3" id="KW-1185">Reference proteome</keyword>
<protein>
    <submittedName>
        <fullName evidence="2">Uncharacterized protein</fullName>
    </submittedName>
</protein>
<reference evidence="2 3" key="1">
    <citation type="journal article" date="2019" name="Sci. Rep.">
        <title>Orb-weaving spider Araneus ventricosus genome elucidates the spidroin gene catalogue.</title>
        <authorList>
            <person name="Kono N."/>
            <person name="Nakamura H."/>
            <person name="Ohtoshi R."/>
            <person name="Moran D.A.P."/>
            <person name="Shinohara A."/>
            <person name="Yoshida Y."/>
            <person name="Fujiwara M."/>
            <person name="Mori M."/>
            <person name="Tomita M."/>
            <person name="Arakawa K."/>
        </authorList>
    </citation>
    <scope>NUCLEOTIDE SEQUENCE [LARGE SCALE GENOMIC DNA]</scope>
</reference>
<evidence type="ECO:0000256" key="1">
    <source>
        <dbReference type="SAM" id="MobiDB-lite"/>
    </source>
</evidence>
<gene>
    <name evidence="2" type="ORF">AVEN_228704_1</name>
</gene>
<evidence type="ECO:0000313" key="3">
    <source>
        <dbReference type="Proteomes" id="UP000499080"/>
    </source>
</evidence>
<dbReference type="AlphaFoldDB" id="A0A4Y2QHU2"/>
<comment type="caution">
    <text evidence="2">The sequence shown here is derived from an EMBL/GenBank/DDBJ whole genome shotgun (WGS) entry which is preliminary data.</text>
</comment>
<dbReference type="EMBL" id="BGPR01013921">
    <property type="protein sequence ID" value="GBN62836.1"/>
    <property type="molecule type" value="Genomic_DNA"/>
</dbReference>
<proteinExistence type="predicted"/>
<dbReference type="Proteomes" id="UP000499080">
    <property type="component" value="Unassembled WGS sequence"/>
</dbReference>
<accession>A0A4Y2QHU2</accession>
<feature type="compositionally biased region" description="Polar residues" evidence="1">
    <location>
        <begin position="36"/>
        <end position="51"/>
    </location>
</feature>
<name>A0A4Y2QHU2_ARAVE</name>
<sequence>MMLGKRLQSKDISITIKLSYNTLQVPIVSSEPPAEQGQSATLDRSDTQVTNDIIPPPDEFADDEDTSPPTSPALPKARPTTVADASGRIVPRSDAD</sequence>
<feature type="region of interest" description="Disordered" evidence="1">
    <location>
        <begin position="27"/>
        <end position="96"/>
    </location>
</feature>
<evidence type="ECO:0000313" key="2">
    <source>
        <dbReference type="EMBL" id="GBN62836.1"/>
    </source>
</evidence>
<organism evidence="2 3">
    <name type="scientific">Araneus ventricosus</name>
    <name type="common">Orbweaver spider</name>
    <name type="synonym">Epeira ventricosa</name>
    <dbReference type="NCBI Taxonomy" id="182803"/>
    <lineage>
        <taxon>Eukaryota</taxon>
        <taxon>Metazoa</taxon>
        <taxon>Ecdysozoa</taxon>
        <taxon>Arthropoda</taxon>
        <taxon>Chelicerata</taxon>
        <taxon>Arachnida</taxon>
        <taxon>Araneae</taxon>
        <taxon>Araneomorphae</taxon>
        <taxon>Entelegynae</taxon>
        <taxon>Araneoidea</taxon>
        <taxon>Araneidae</taxon>
        <taxon>Araneus</taxon>
    </lineage>
</organism>